<dbReference type="AlphaFoldDB" id="A0A892IEU9"/>
<keyword evidence="2" id="KW-1185">Reference proteome</keyword>
<dbReference type="RefSeq" id="WP_045552287.1">
    <property type="nucleotide sequence ID" value="NZ_CABVPR010000019.1"/>
</dbReference>
<dbReference type="EMBL" id="CP069483">
    <property type="protein sequence ID" value="QRO79329.1"/>
    <property type="molecule type" value="Genomic_DNA"/>
</dbReference>
<protein>
    <submittedName>
        <fullName evidence="1">Uncharacterized protein</fullName>
    </submittedName>
</protein>
<evidence type="ECO:0000313" key="1">
    <source>
        <dbReference type="EMBL" id="QRO79329.1"/>
    </source>
</evidence>
<proteinExistence type="predicted"/>
<sequence length="197" mass="21420">MRRRSPVRTRVALTCAGVLIALPTVAYGVVKPLRVVAPALVPDVTCPRAGICIDDSTKLDAAQRLYRDGYARAAAAVGPFHAAPHVVFCSTRTCADAFGLGERAALTLGNVGVAIAPRGWHTYFVVHELIHHRQAEVLGNVAVMTKPRWLIEGMAYSLSDDPREPLKEPFESWRARFAGWRAALGAQPLWDAARAVE</sequence>
<dbReference type="Proteomes" id="UP000625568">
    <property type="component" value="Chromosome 2"/>
</dbReference>
<accession>A0A892IEU9</accession>
<name>A0A892IEU9_9BURK</name>
<organism evidence="1 2">
    <name type="scientific">Burkholderia dolosa</name>
    <dbReference type="NCBI Taxonomy" id="152500"/>
    <lineage>
        <taxon>Bacteria</taxon>
        <taxon>Pseudomonadati</taxon>
        <taxon>Pseudomonadota</taxon>
        <taxon>Betaproteobacteria</taxon>
        <taxon>Burkholderiales</taxon>
        <taxon>Burkholderiaceae</taxon>
        <taxon>Burkholderia</taxon>
        <taxon>Burkholderia cepacia complex</taxon>
    </lineage>
</organism>
<gene>
    <name evidence="1" type="ORF">I6K02_22515</name>
</gene>
<dbReference type="GeneID" id="93129185"/>
<evidence type="ECO:0000313" key="2">
    <source>
        <dbReference type="Proteomes" id="UP000625568"/>
    </source>
</evidence>
<reference evidence="1 2" key="1">
    <citation type="submission" date="2021-02" db="EMBL/GenBank/DDBJ databases">
        <title>FDA dAtabase for Regulatory Grade micrObial Sequences (FDA-ARGOS): Supporting development and validation of Infectious Disease Dx tests.</title>
        <authorList>
            <person name="Minogue T."/>
            <person name="Wolcott M."/>
            <person name="Wasieloski L."/>
            <person name="Aguilar W."/>
            <person name="Moore D."/>
            <person name="Jaissle J."/>
            <person name="Tallon L."/>
            <person name="Sadzewicz L."/>
            <person name="Zhao X."/>
            <person name="Boylan J."/>
            <person name="Ott S."/>
            <person name="Bowen H."/>
            <person name="Vavikolanu K."/>
            <person name="Mehta A."/>
            <person name="Aluvathingal J."/>
            <person name="Nadendla S."/>
            <person name="Yan Y."/>
            <person name="Sichtig H."/>
        </authorList>
    </citation>
    <scope>NUCLEOTIDE SEQUENCE [LARGE SCALE GENOMIC DNA]</scope>
    <source>
        <strain evidence="1 2">FDAARGOS_1272</strain>
    </source>
</reference>